<keyword evidence="2" id="KW-0677">Repeat</keyword>
<dbReference type="Pfam" id="PF01833">
    <property type="entry name" value="TIG"/>
    <property type="match status" value="1"/>
</dbReference>
<keyword evidence="5" id="KW-1185">Reference proteome</keyword>
<dbReference type="InterPro" id="IPR001119">
    <property type="entry name" value="SLH_dom"/>
</dbReference>
<organism evidence="4 5">
    <name type="scientific">Paenibacillus eucommiae</name>
    <dbReference type="NCBI Taxonomy" id="1355755"/>
    <lineage>
        <taxon>Bacteria</taxon>
        <taxon>Bacillati</taxon>
        <taxon>Bacillota</taxon>
        <taxon>Bacilli</taxon>
        <taxon>Bacillales</taxon>
        <taxon>Paenibacillaceae</taxon>
        <taxon>Paenibacillus</taxon>
    </lineage>
</organism>
<dbReference type="InterPro" id="IPR002909">
    <property type="entry name" value="IPT_dom"/>
</dbReference>
<dbReference type="PROSITE" id="PS00626">
    <property type="entry name" value="RCC1_2"/>
    <property type="match status" value="10"/>
</dbReference>
<gene>
    <name evidence="4" type="ORF">J2Z66_003235</name>
</gene>
<dbReference type="InterPro" id="IPR058923">
    <property type="entry name" value="RCC1-like_dom"/>
</dbReference>
<evidence type="ECO:0000256" key="2">
    <source>
        <dbReference type="ARBA" id="ARBA00022737"/>
    </source>
</evidence>
<dbReference type="Gene3D" id="2.130.10.30">
    <property type="entry name" value="Regulator of chromosome condensation 1/beta-lactamase-inhibitor protein II"/>
    <property type="match status" value="4"/>
</dbReference>
<dbReference type="SUPFAM" id="SSF81296">
    <property type="entry name" value="E set domains"/>
    <property type="match status" value="1"/>
</dbReference>
<protein>
    <submittedName>
        <fullName evidence="4">Alpha-tubulin suppressor-like RCC1 family protein</fullName>
    </submittedName>
</protein>
<evidence type="ECO:0000259" key="3">
    <source>
        <dbReference type="PROSITE" id="PS51272"/>
    </source>
</evidence>
<dbReference type="Proteomes" id="UP001519287">
    <property type="component" value="Unassembled WGS sequence"/>
</dbReference>
<feature type="domain" description="SLH" evidence="3">
    <location>
        <begin position="1333"/>
        <end position="1387"/>
    </location>
</feature>
<dbReference type="SUPFAM" id="SSF50985">
    <property type="entry name" value="RCC1/BLIP-II"/>
    <property type="match status" value="3"/>
</dbReference>
<dbReference type="Pfam" id="PF12733">
    <property type="entry name" value="Cadherin-like"/>
    <property type="match status" value="2"/>
</dbReference>
<dbReference type="RefSeq" id="WP_209972353.1">
    <property type="nucleotide sequence ID" value="NZ_JAGGLB010000009.1"/>
</dbReference>
<evidence type="ECO:0000256" key="1">
    <source>
        <dbReference type="ARBA" id="ARBA00022658"/>
    </source>
</evidence>
<dbReference type="InterPro" id="IPR025883">
    <property type="entry name" value="Cadherin-like_domain"/>
</dbReference>
<dbReference type="EMBL" id="JAGGLB010000009">
    <property type="protein sequence ID" value="MBP1991628.1"/>
    <property type="molecule type" value="Genomic_DNA"/>
</dbReference>
<dbReference type="PANTHER" id="PTHR45982:SF1">
    <property type="entry name" value="REGULATOR OF CHROMOSOME CONDENSATION"/>
    <property type="match status" value="1"/>
</dbReference>
<sequence length="1387" mass="142606">MLSLRLRKTINLVLLFVLLFSLTVPFGFRSAYAAHKEFGSREFVRIAAGEQHSLALKADGTVVAWGGNINGQATVPVGLSGVISIAAGWNHSLALKADGTVVAWGNNDDSGQTTVPSGLSGVVSIAAGRAHSLALKSDGTVVAWGNNDKDQASVPAGLNGVVAIAAGWNHSIALKSDGTVVAWGENAFGQMTLPGGLSSVVSVAAGTYHSLALKADGTVVAWGVNNENQINVPIGLSGVLAITAGSHHSIALQSNGKIVAWGEDTYGQSAVPADLTDVVSTAAGFHHSLALKSDGTVVGWGDNTYGQTNVPAGLALPVKGSKIAAGVSNSLALRSNGTVAAWGLNNYNQSTVPGSLSGVLSIAAGYFHSLALKSDGTVTGWGLNSQNQITIPGGLNGVVMVAAGEVHSLALKSDGTVVAWGSNNSGQRTVPGGLNGVMSIAAGDNHSLALKSDGTVVAWGDSGQGQTTVPAGLSGVVSITAGDNHSLALKSDGTVVAWGSNSVGQTTVPAGLSGVVAISGGRHHSLALKSDGTVVAWGFNNVGQTTVPAGLSGVVSIAAGGFHSLALKSDGTIVAWGENFNGQGNIPGNANLSGLVLQEGDFTESFQSSVTSYTYYYDGHSLSSVHVTPTLSNTNHSALYVNNELLTSGSTATINLAGAMANTVIPVRVEPYLRTGQTYTITLAIDSTLPEVQFDTNGSLSVATTAASKVTVIDTESGMDAASLQYVWTQSTAVPTSGWLTFSDEDTLSQTSGDGNWYLHIRAADKVGNVSDVVSNLFVLDNTAPTATVSSSASHAVNAAFPVTITFSESVSGFTEDDFEVVNGTVSNLVSVSTATYTATITPATSGQAVTVSVGAGAAVDAVGNNNTASNTLSLLYDTTKPVVTFGGFTDHQQFATPPAEFSVTVSEAVYWIAGGAELNSANALPLISMKKDGQDFSAYAPSYDEPSRTFTVSFNDTLEDGVYEVNVAGNVVENVYGNTLEGVNGSFIVAVPLVSSISASPTSLPSAGGSTTVEITGTNLTGQTVKVYIDGVEAAIAAVSNDTSATAIVSLPYNSAQTTKNYMLSIYLNGVEVAGQNSTVTVSAAPQPAVTLSSNAELAKLNVNTSGKELGLSPVFTPGTTEYTAQTDAKQVQLQLSASHPNAIVKLAGERINEATTVPLAVGANVLEITIQAEDGSVKTYTLTINRSANNEHTEPSEPSEPSAPVCPFTDIEHHWAKPDICEAAELGIVEGVSAHSFVPDGHVTRTEFAVMLLRTLQIEINKETSTIPFSDKDIIPEWARLAIQTAVAEGILDGYSDGTLKPLQTVNRSEMAAMVSKAMEGKAGNMASTSFADDARIPAWAKAYVEAARGYGIIEGRAGNQFVPDGLTTRAEAAVVLLRLWKILD</sequence>
<keyword evidence="1" id="KW-0344">Guanine-nucleotide releasing factor</keyword>
<feature type="domain" description="SLH" evidence="3">
    <location>
        <begin position="1268"/>
        <end position="1331"/>
    </location>
</feature>
<dbReference type="PROSITE" id="PS51272">
    <property type="entry name" value="SLH"/>
    <property type="match status" value="3"/>
</dbReference>
<dbReference type="Pfam" id="PF00395">
    <property type="entry name" value="SLH"/>
    <property type="match status" value="3"/>
</dbReference>
<dbReference type="InterPro" id="IPR000408">
    <property type="entry name" value="Reg_chr_condens"/>
</dbReference>
<dbReference type="PRINTS" id="PR00633">
    <property type="entry name" value="RCCNDNSATION"/>
</dbReference>
<dbReference type="InterPro" id="IPR009091">
    <property type="entry name" value="RCC1/BLIP-II"/>
</dbReference>
<accession>A0ABS4IVL4</accession>
<evidence type="ECO:0000313" key="4">
    <source>
        <dbReference type="EMBL" id="MBP1991628.1"/>
    </source>
</evidence>
<dbReference type="InterPro" id="IPR014756">
    <property type="entry name" value="Ig_E-set"/>
</dbReference>
<dbReference type="PANTHER" id="PTHR45982">
    <property type="entry name" value="REGULATOR OF CHROMOSOME CONDENSATION"/>
    <property type="match status" value="1"/>
</dbReference>
<reference evidence="4 5" key="1">
    <citation type="submission" date="2021-03" db="EMBL/GenBank/DDBJ databases">
        <title>Genomic Encyclopedia of Type Strains, Phase IV (KMG-IV): sequencing the most valuable type-strain genomes for metagenomic binning, comparative biology and taxonomic classification.</title>
        <authorList>
            <person name="Goeker M."/>
        </authorList>
    </citation>
    <scope>NUCLEOTIDE SEQUENCE [LARGE SCALE GENOMIC DNA]</scope>
    <source>
        <strain evidence="4 5">DSM 26048</strain>
    </source>
</reference>
<dbReference type="InterPro" id="IPR051553">
    <property type="entry name" value="Ran_GTPase-activating"/>
</dbReference>
<name>A0ABS4IVL4_9BACL</name>
<dbReference type="Pfam" id="PF25390">
    <property type="entry name" value="WD40_RLD"/>
    <property type="match status" value="1"/>
</dbReference>
<proteinExistence type="predicted"/>
<dbReference type="Pfam" id="PF19078">
    <property type="entry name" value="Big_12"/>
    <property type="match status" value="1"/>
</dbReference>
<dbReference type="Pfam" id="PF13540">
    <property type="entry name" value="RCC1_2"/>
    <property type="match status" value="7"/>
</dbReference>
<comment type="caution">
    <text evidence="4">The sequence shown here is derived from an EMBL/GenBank/DDBJ whole genome shotgun (WGS) entry which is preliminary data.</text>
</comment>
<evidence type="ECO:0000313" key="5">
    <source>
        <dbReference type="Proteomes" id="UP001519287"/>
    </source>
</evidence>
<dbReference type="InterPro" id="IPR044048">
    <property type="entry name" value="Big_12"/>
</dbReference>
<dbReference type="PROSITE" id="PS50012">
    <property type="entry name" value="RCC1_3"/>
    <property type="match status" value="13"/>
</dbReference>
<feature type="domain" description="SLH" evidence="3">
    <location>
        <begin position="1205"/>
        <end position="1267"/>
    </location>
</feature>